<accession>A0A9P7ZXV3</accession>
<dbReference type="GO" id="GO:0016042">
    <property type="term" value="P:lipid catabolic process"/>
    <property type="evidence" value="ECO:0007669"/>
    <property type="project" value="InterPro"/>
</dbReference>
<dbReference type="Proteomes" id="UP000717515">
    <property type="component" value="Unassembled WGS sequence"/>
</dbReference>
<keyword evidence="1" id="KW-0732">Signal</keyword>
<evidence type="ECO:0000256" key="1">
    <source>
        <dbReference type="SAM" id="SignalP"/>
    </source>
</evidence>
<reference evidence="2" key="1">
    <citation type="submission" date="2021-07" db="EMBL/GenBank/DDBJ databases">
        <title>Draft genome of Mortierella alpina, strain LL118, isolated from an aspen leaf litter sample.</title>
        <authorList>
            <person name="Yang S."/>
            <person name="Vinatzer B.A."/>
        </authorList>
    </citation>
    <scope>NUCLEOTIDE SEQUENCE</scope>
    <source>
        <strain evidence="2">LL118</strain>
    </source>
</reference>
<name>A0A9P7ZXV3_MORAP</name>
<dbReference type="AlphaFoldDB" id="A0A9P7ZXV3"/>
<protein>
    <submittedName>
        <fullName evidence="2">Uncharacterized protein</fullName>
    </submittedName>
</protein>
<comment type="caution">
    <text evidence="2">The sequence shown here is derived from an EMBL/GenBank/DDBJ whole genome shotgun (WGS) entry which is preliminary data.</text>
</comment>
<dbReference type="Pfam" id="PF01674">
    <property type="entry name" value="Lipase_2"/>
    <property type="match status" value="1"/>
</dbReference>
<dbReference type="InterPro" id="IPR029058">
    <property type="entry name" value="AB_hydrolase_fold"/>
</dbReference>
<dbReference type="PANTHER" id="PTHR32015:SF1">
    <property type="entry name" value="LIPASE"/>
    <property type="match status" value="1"/>
</dbReference>
<gene>
    <name evidence="2" type="ORF">KVV02_005869</name>
</gene>
<feature type="signal peptide" evidence="1">
    <location>
        <begin position="1"/>
        <end position="20"/>
    </location>
</feature>
<dbReference type="InterPro" id="IPR002918">
    <property type="entry name" value="Lipase_EstA/Esterase_EstB"/>
</dbReference>
<feature type="chain" id="PRO_5040205668" evidence="1">
    <location>
        <begin position="21"/>
        <end position="284"/>
    </location>
</feature>
<dbReference type="PANTHER" id="PTHR32015">
    <property type="entry name" value="FASTING INDUCED LIPASE"/>
    <property type="match status" value="1"/>
</dbReference>
<evidence type="ECO:0000313" key="2">
    <source>
        <dbReference type="EMBL" id="KAG9319186.1"/>
    </source>
</evidence>
<sequence length="284" mass="30400">MLFKKSLLTLALAVAAMVCASPVLQRRTLGGGISDFKCKPTAAHPYPVVLLHGLGGNALEWSYMAGRLALEGYCTFPLNYGFVPKIPMLGGLDDMKKSGQAVAEFVDQVLAATGAPKVDIVGHSEGSLLMRGYLKFNGGRAKTHSVAGIGSVAYGSNVQGMIDFAYKHGLVDPLTKIVRPLCKACIQVVVQSDYIAELNAGGDAFPDINYLMITSKTDELVTPYTNGFLRTTGPNIHNVATQDLCPFDHQGHISQATDPIIYNAIATFFKTDDIQGVDCKSLVQ</sequence>
<dbReference type="EMBL" id="JAIFTL010000556">
    <property type="protein sequence ID" value="KAG9319186.1"/>
    <property type="molecule type" value="Genomic_DNA"/>
</dbReference>
<dbReference type="SUPFAM" id="SSF53474">
    <property type="entry name" value="alpha/beta-Hydrolases"/>
    <property type="match status" value="1"/>
</dbReference>
<proteinExistence type="predicted"/>
<dbReference type="Gene3D" id="3.40.50.1820">
    <property type="entry name" value="alpha/beta hydrolase"/>
    <property type="match status" value="1"/>
</dbReference>
<dbReference type="GO" id="GO:0016298">
    <property type="term" value="F:lipase activity"/>
    <property type="evidence" value="ECO:0007669"/>
    <property type="project" value="TreeGrafter"/>
</dbReference>
<organism evidence="2 3">
    <name type="scientific">Mortierella alpina</name>
    <name type="common">Oleaginous fungus</name>
    <name type="synonym">Mortierella renispora</name>
    <dbReference type="NCBI Taxonomy" id="64518"/>
    <lineage>
        <taxon>Eukaryota</taxon>
        <taxon>Fungi</taxon>
        <taxon>Fungi incertae sedis</taxon>
        <taxon>Mucoromycota</taxon>
        <taxon>Mortierellomycotina</taxon>
        <taxon>Mortierellomycetes</taxon>
        <taxon>Mortierellales</taxon>
        <taxon>Mortierellaceae</taxon>
        <taxon>Mortierella</taxon>
    </lineage>
</organism>
<evidence type="ECO:0000313" key="3">
    <source>
        <dbReference type="Proteomes" id="UP000717515"/>
    </source>
</evidence>